<dbReference type="PROSITE" id="PS50893">
    <property type="entry name" value="ABC_TRANSPORTER_2"/>
    <property type="match status" value="1"/>
</dbReference>
<dbReference type="PROSITE" id="PS00211">
    <property type="entry name" value="ABC_TRANSPORTER_1"/>
    <property type="match status" value="1"/>
</dbReference>
<evidence type="ECO:0000313" key="9">
    <source>
        <dbReference type="Proteomes" id="UP001138757"/>
    </source>
</evidence>
<organism evidence="8 9">
    <name type="scientific">Sphingobium nicotianae</name>
    <dbReference type="NCBI Taxonomy" id="2782607"/>
    <lineage>
        <taxon>Bacteria</taxon>
        <taxon>Pseudomonadati</taxon>
        <taxon>Pseudomonadota</taxon>
        <taxon>Alphaproteobacteria</taxon>
        <taxon>Sphingomonadales</taxon>
        <taxon>Sphingomonadaceae</taxon>
        <taxon>Sphingobium</taxon>
    </lineage>
</organism>
<evidence type="ECO:0000256" key="4">
    <source>
        <dbReference type="ARBA" id="ARBA00022840"/>
    </source>
</evidence>
<keyword evidence="2" id="KW-1003">Cell membrane</keyword>
<dbReference type="GO" id="GO:0005524">
    <property type="term" value="F:ATP binding"/>
    <property type="evidence" value="ECO:0007669"/>
    <property type="project" value="UniProtKB-KW"/>
</dbReference>
<keyword evidence="5" id="KW-1278">Translocase</keyword>
<keyword evidence="3" id="KW-0547">Nucleotide-binding</keyword>
<comment type="caution">
    <text evidence="8">The sequence shown here is derived from an EMBL/GenBank/DDBJ whole genome shotgun (WGS) entry which is preliminary data.</text>
</comment>
<evidence type="ECO:0000256" key="3">
    <source>
        <dbReference type="ARBA" id="ARBA00022741"/>
    </source>
</evidence>
<dbReference type="Pfam" id="PF00005">
    <property type="entry name" value="ABC_tran"/>
    <property type="match status" value="1"/>
</dbReference>
<dbReference type="AlphaFoldDB" id="A0A9X1DEM0"/>
<dbReference type="GO" id="GO:0016887">
    <property type="term" value="F:ATP hydrolysis activity"/>
    <property type="evidence" value="ECO:0007669"/>
    <property type="project" value="InterPro"/>
</dbReference>
<dbReference type="SUPFAM" id="SSF52540">
    <property type="entry name" value="P-loop containing nucleoside triphosphate hydrolases"/>
    <property type="match status" value="1"/>
</dbReference>
<sequence>MDIRFEGVGKVWPDGTRALADIDLHVPAGQFCILLGHSGAGKSTLLRMVNGLETPSEGRVRIAGEPVDKRSLPALRRRIAMVHQHFGLVQRASGAANMMAGALPAMPLWRVLTGLYPRAVRTRACTLLHAVGLEEAHLARRAERLSGGQQQRLGLARAFMLDPAIILADEPVASLDPALGHEVLELLRVQARERGTTVLCSLHQIDLARAFADRIVALHRGQAIFDGPPAKLDERDLAIIYAKRDGIEPSQPAILRAAV</sequence>
<dbReference type="CDD" id="cd03256">
    <property type="entry name" value="ABC_PhnC_transporter"/>
    <property type="match status" value="1"/>
</dbReference>
<accession>A0A9X1DEM0</accession>
<evidence type="ECO:0000256" key="5">
    <source>
        <dbReference type="ARBA" id="ARBA00022967"/>
    </source>
</evidence>
<feature type="domain" description="ABC transporter" evidence="7">
    <location>
        <begin position="3"/>
        <end position="245"/>
    </location>
</feature>
<dbReference type="SMART" id="SM00382">
    <property type="entry name" value="AAA"/>
    <property type="match status" value="1"/>
</dbReference>
<dbReference type="InterPro" id="IPR003593">
    <property type="entry name" value="AAA+_ATPase"/>
</dbReference>
<evidence type="ECO:0000256" key="1">
    <source>
        <dbReference type="ARBA" id="ARBA00022448"/>
    </source>
</evidence>
<evidence type="ECO:0000256" key="6">
    <source>
        <dbReference type="ARBA" id="ARBA00023136"/>
    </source>
</evidence>
<dbReference type="GO" id="GO:0015416">
    <property type="term" value="F:ABC-type phosphonate transporter activity"/>
    <property type="evidence" value="ECO:0007669"/>
    <property type="project" value="InterPro"/>
</dbReference>
<protein>
    <submittedName>
        <fullName evidence="8">Phosphonate ABC transporter ATP-binding protein</fullName>
    </submittedName>
</protein>
<keyword evidence="6" id="KW-0472">Membrane</keyword>
<dbReference type="PANTHER" id="PTHR43166:SF6">
    <property type="entry name" value="PHOSPHONATES IMPORT ATP-BINDING PROTEIN PHNC"/>
    <property type="match status" value="1"/>
</dbReference>
<dbReference type="InterPro" id="IPR012693">
    <property type="entry name" value="ABC_transpr_PhnC"/>
</dbReference>
<evidence type="ECO:0000259" key="7">
    <source>
        <dbReference type="PROSITE" id="PS50893"/>
    </source>
</evidence>
<dbReference type="EMBL" id="JAHGAW010000012">
    <property type="protein sequence ID" value="MBT2188785.1"/>
    <property type="molecule type" value="Genomic_DNA"/>
</dbReference>
<keyword evidence="9" id="KW-1185">Reference proteome</keyword>
<dbReference type="InterPro" id="IPR003439">
    <property type="entry name" value="ABC_transporter-like_ATP-bd"/>
</dbReference>
<keyword evidence="1" id="KW-0813">Transport</keyword>
<dbReference type="GO" id="GO:0016020">
    <property type="term" value="C:membrane"/>
    <property type="evidence" value="ECO:0007669"/>
    <property type="project" value="InterPro"/>
</dbReference>
<dbReference type="InterPro" id="IPR017871">
    <property type="entry name" value="ABC_transporter-like_CS"/>
</dbReference>
<dbReference type="InterPro" id="IPR050086">
    <property type="entry name" value="MetN_ABC_transporter-like"/>
</dbReference>
<dbReference type="Gene3D" id="3.40.50.300">
    <property type="entry name" value="P-loop containing nucleotide triphosphate hydrolases"/>
    <property type="match status" value="1"/>
</dbReference>
<dbReference type="Proteomes" id="UP001138757">
    <property type="component" value="Unassembled WGS sequence"/>
</dbReference>
<keyword evidence="4 8" id="KW-0067">ATP-binding</keyword>
<dbReference type="InterPro" id="IPR027417">
    <property type="entry name" value="P-loop_NTPase"/>
</dbReference>
<dbReference type="PANTHER" id="PTHR43166">
    <property type="entry name" value="AMINO ACID IMPORT ATP-BINDING PROTEIN"/>
    <property type="match status" value="1"/>
</dbReference>
<reference evidence="8" key="1">
    <citation type="submission" date="2021-05" db="EMBL/GenBank/DDBJ databases">
        <title>Genome of Sphingobium sp. strain.</title>
        <authorList>
            <person name="Fan R."/>
        </authorList>
    </citation>
    <scope>NUCLEOTIDE SEQUENCE</scope>
    <source>
        <strain evidence="8">H33</strain>
    </source>
</reference>
<evidence type="ECO:0000256" key="2">
    <source>
        <dbReference type="ARBA" id="ARBA00022475"/>
    </source>
</evidence>
<proteinExistence type="predicted"/>
<name>A0A9X1DEM0_9SPHN</name>
<gene>
    <name evidence="8" type="ORF">KK488_17670</name>
</gene>
<evidence type="ECO:0000313" key="8">
    <source>
        <dbReference type="EMBL" id="MBT2188785.1"/>
    </source>
</evidence>